<dbReference type="InterPro" id="IPR051414">
    <property type="entry name" value="Adenylate-forming_Reductase"/>
</dbReference>
<evidence type="ECO:0000259" key="3">
    <source>
        <dbReference type="Pfam" id="PF00501"/>
    </source>
</evidence>
<keyword evidence="5" id="KW-1185">Reference proteome</keyword>
<sequence length="531" mass="59452">MSYVSHYTFIELNATCFPQRLAFKLPQLESDDTSPHQKILGWTDITYEKFLGDINWCAGYWLRKLQCPRGSLVGLWMSGLVYRDFVHLFGLIKAGFVPQLLNLKVHSIEIATEYFRRSNITHIIYASNAPAAQLGNDFQIHEIIDRKLDQSDKIADLHEPVLRKENGDDVVLIFNSSGSTSGKPKLIPYTRKWIDGHARKPIPGLPNGTEIGIGINGIIHGSQFAFSLQQFQNGACVVLMPWLEFTGPELIQIITECKANVLSQLTPIFSKTLREAMVNSELRAALKSLSFVGCGGSVFGDNERLWAMELGILVKNIYGTTEMGVTMLSGRDPIILHPFKLPGFVYEFIDQDAEAEIKTKNANNRLVEAIVPSSSLDCPYPTFRDPIDGHFHTRDLFEEVEPNGFTYRGRLDDMIKMSKGQKCSTLFIESQVLLTCKDLVSACVVVGSGKPSPVLLVEPLEETTDTVLLKEMIGKKAELINKDGFPHERVRSSDILIVPSGTIPRTPKGNINRNAAERLFQQEIDAFFDEE</sequence>
<evidence type="ECO:0000256" key="2">
    <source>
        <dbReference type="ARBA" id="ARBA00022553"/>
    </source>
</evidence>
<dbReference type="PANTHER" id="PTHR43439">
    <property type="entry name" value="PHENYLACETATE-COENZYME A LIGASE"/>
    <property type="match status" value="1"/>
</dbReference>
<dbReference type="Pfam" id="PF23562">
    <property type="entry name" value="AMP-binding_C_3"/>
    <property type="match status" value="1"/>
</dbReference>
<protein>
    <recommendedName>
        <fullName evidence="3">AMP-dependent synthetase/ligase domain-containing protein</fullName>
    </recommendedName>
</protein>
<dbReference type="SUPFAM" id="SSF56801">
    <property type="entry name" value="Acetyl-CoA synthetase-like"/>
    <property type="match status" value="1"/>
</dbReference>
<reference evidence="4" key="1">
    <citation type="submission" date="2021-10" db="EMBL/GenBank/DDBJ databases">
        <title>De novo Genome Assembly of Clathrus columnatus (Basidiomycota, Fungi) Using Illumina and Nanopore Sequence Data.</title>
        <authorList>
            <person name="Ogiso-Tanaka E."/>
            <person name="Itagaki H."/>
            <person name="Hosoya T."/>
            <person name="Hosaka K."/>
        </authorList>
    </citation>
    <scope>NUCLEOTIDE SEQUENCE</scope>
    <source>
        <strain evidence="4">MO-923</strain>
    </source>
</reference>
<keyword evidence="2" id="KW-0597">Phosphoprotein</keyword>
<gene>
    <name evidence="4" type="ORF">Clacol_008731</name>
</gene>
<proteinExistence type="predicted"/>
<comment type="caution">
    <text evidence="4">The sequence shown here is derived from an EMBL/GenBank/DDBJ whole genome shotgun (WGS) entry which is preliminary data.</text>
</comment>
<name>A0AAV5AL33_9AGAM</name>
<accession>A0AAV5AL33</accession>
<dbReference type="Proteomes" id="UP001050691">
    <property type="component" value="Unassembled WGS sequence"/>
</dbReference>
<dbReference type="EMBL" id="BPWL01000010">
    <property type="protein sequence ID" value="GJJ14467.1"/>
    <property type="molecule type" value="Genomic_DNA"/>
</dbReference>
<dbReference type="InterPro" id="IPR042099">
    <property type="entry name" value="ANL_N_sf"/>
</dbReference>
<dbReference type="PANTHER" id="PTHR43439:SF2">
    <property type="entry name" value="ENZYME, PUTATIVE (JCVI)-RELATED"/>
    <property type="match status" value="1"/>
</dbReference>
<dbReference type="AlphaFoldDB" id="A0AAV5AL33"/>
<dbReference type="InterPro" id="IPR000873">
    <property type="entry name" value="AMP-dep_synth/lig_dom"/>
</dbReference>
<evidence type="ECO:0000313" key="4">
    <source>
        <dbReference type="EMBL" id="GJJ14467.1"/>
    </source>
</evidence>
<feature type="domain" description="AMP-dependent synthetase/ligase" evidence="3">
    <location>
        <begin position="41"/>
        <end position="328"/>
    </location>
</feature>
<evidence type="ECO:0000256" key="1">
    <source>
        <dbReference type="ARBA" id="ARBA00022450"/>
    </source>
</evidence>
<evidence type="ECO:0000313" key="5">
    <source>
        <dbReference type="Proteomes" id="UP001050691"/>
    </source>
</evidence>
<keyword evidence="1" id="KW-0596">Phosphopantetheine</keyword>
<organism evidence="4 5">
    <name type="scientific">Clathrus columnatus</name>
    <dbReference type="NCBI Taxonomy" id="1419009"/>
    <lineage>
        <taxon>Eukaryota</taxon>
        <taxon>Fungi</taxon>
        <taxon>Dikarya</taxon>
        <taxon>Basidiomycota</taxon>
        <taxon>Agaricomycotina</taxon>
        <taxon>Agaricomycetes</taxon>
        <taxon>Phallomycetidae</taxon>
        <taxon>Phallales</taxon>
        <taxon>Clathraceae</taxon>
        <taxon>Clathrus</taxon>
    </lineage>
</organism>
<dbReference type="Pfam" id="PF00501">
    <property type="entry name" value="AMP-binding"/>
    <property type="match status" value="1"/>
</dbReference>
<dbReference type="Gene3D" id="3.40.50.12780">
    <property type="entry name" value="N-terminal domain of ligase-like"/>
    <property type="match status" value="1"/>
</dbReference>